<comment type="function">
    <text evidence="7">Catalyzes the 2'-O methylation of guanosine at position 18 in tRNA.</text>
</comment>
<keyword evidence="4 7" id="KW-0949">S-adenosyl-L-methionine</keyword>
<dbReference type="GO" id="GO:0002938">
    <property type="term" value="P:tRNA guanine ribose methylation"/>
    <property type="evidence" value="ECO:0007669"/>
    <property type="project" value="UniProtKB-UniRule"/>
</dbReference>
<dbReference type="HOGENOM" id="CLU_021322_4_2_6"/>
<reference evidence="11" key="1">
    <citation type="journal article" date="2005" name="Science">
        <title>Life at depth: Photobacterium profundum genome sequence and expression analysis.</title>
        <authorList>
            <person name="Vezzi A."/>
            <person name="Campanaro S."/>
            <person name="D'Angelo M."/>
            <person name="Simonato F."/>
            <person name="Vitulo N."/>
            <person name="Lauro F.M."/>
            <person name="Cestaro A."/>
            <person name="Malacrida G."/>
            <person name="Simionati B."/>
            <person name="Cannata N."/>
            <person name="Romualdi C."/>
            <person name="Bartlett D.H."/>
            <person name="Valle G."/>
        </authorList>
    </citation>
    <scope>NUCLEOTIDE SEQUENCE [LARGE SCALE GENOMIC DNA]</scope>
    <source>
        <strain evidence="11">ATCC BAA-1253 / SS9</strain>
    </source>
</reference>
<feature type="binding site" evidence="7">
    <location>
        <position position="172"/>
    </location>
    <ligand>
        <name>S-adenosyl-L-methionine</name>
        <dbReference type="ChEBI" id="CHEBI:59789"/>
    </ligand>
</feature>
<keyword evidence="6 7" id="KW-0694">RNA-binding</keyword>
<evidence type="ECO:0000256" key="5">
    <source>
        <dbReference type="ARBA" id="ARBA00022694"/>
    </source>
</evidence>
<evidence type="ECO:0000313" key="10">
    <source>
        <dbReference type="EMBL" id="CAG18627.1"/>
    </source>
</evidence>
<dbReference type="Proteomes" id="UP000000593">
    <property type="component" value="Chromosome 1"/>
</dbReference>
<keyword evidence="11" id="KW-1185">Reference proteome</keyword>
<gene>
    <name evidence="10" type="primary">Y0104</name>
    <name evidence="7" type="synonym">trmH</name>
    <name evidence="10" type="ordered locus">PBPRA0188</name>
</gene>
<comment type="catalytic activity">
    <reaction evidence="7">
        <text>guanosine(18) in tRNA + S-adenosyl-L-methionine = 2'-O-methylguanosine(18) in tRNA + S-adenosyl-L-homocysteine + H(+)</text>
        <dbReference type="Rhea" id="RHEA:20077"/>
        <dbReference type="Rhea" id="RHEA-COMP:10190"/>
        <dbReference type="Rhea" id="RHEA-COMP:10192"/>
        <dbReference type="ChEBI" id="CHEBI:15378"/>
        <dbReference type="ChEBI" id="CHEBI:57856"/>
        <dbReference type="ChEBI" id="CHEBI:59789"/>
        <dbReference type="ChEBI" id="CHEBI:74269"/>
        <dbReference type="ChEBI" id="CHEBI:74445"/>
        <dbReference type="EC" id="2.1.1.34"/>
    </reaction>
</comment>
<keyword evidence="3 7" id="KW-0808">Transferase</keyword>
<feature type="binding site" evidence="7">
    <location>
        <position position="129"/>
    </location>
    <ligand>
        <name>S-adenosyl-L-methionine</name>
        <dbReference type="ChEBI" id="CHEBI:59789"/>
    </ligand>
</feature>
<dbReference type="GO" id="GO:0141100">
    <property type="term" value="F:tRNA (guanine(18)-2'-O)-methyltransferase activity"/>
    <property type="evidence" value="ECO:0007669"/>
    <property type="project" value="UniProtKB-UniRule"/>
</dbReference>
<dbReference type="FunFam" id="3.40.1280.10:FF:000009">
    <property type="entry name" value="tRNA (guanosine(18)-2'-O)-methyltransferase"/>
    <property type="match status" value="1"/>
</dbReference>
<evidence type="ECO:0000256" key="3">
    <source>
        <dbReference type="ARBA" id="ARBA00022679"/>
    </source>
</evidence>
<dbReference type="Gene3D" id="3.40.1280.10">
    <property type="match status" value="1"/>
</dbReference>
<dbReference type="InterPro" id="IPR022724">
    <property type="entry name" value="rRNA_MeTrfase_SpoU_C"/>
</dbReference>
<dbReference type="CDD" id="cd18092">
    <property type="entry name" value="SpoU-like_TrmH"/>
    <property type="match status" value="1"/>
</dbReference>
<protein>
    <recommendedName>
        <fullName evidence="7">tRNA (guanosine(18)-2'-O)-methyltransferase</fullName>
        <ecNumber evidence="7">2.1.1.34</ecNumber>
    </recommendedName>
    <alternativeName>
        <fullName evidence="7">tRNA [Gm18] methyltransferase</fullName>
    </alternativeName>
</protein>
<dbReference type="GO" id="GO:0000049">
    <property type="term" value="F:tRNA binding"/>
    <property type="evidence" value="ECO:0007669"/>
    <property type="project" value="UniProtKB-UniRule"/>
</dbReference>
<evidence type="ECO:0000256" key="7">
    <source>
        <dbReference type="HAMAP-Rule" id="MF_02060"/>
    </source>
</evidence>
<dbReference type="KEGG" id="ppr:PBPRA0188"/>
<evidence type="ECO:0000256" key="6">
    <source>
        <dbReference type="ARBA" id="ARBA00022884"/>
    </source>
</evidence>
<dbReference type="HAMAP" id="MF_02060">
    <property type="entry name" value="tRNA_methyltr_TrmH"/>
    <property type="match status" value="1"/>
</dbReference>
<dbReference type="AlphaFoldDB" id="Q6LVP8"/>
<name>Q6LVP8_PHOPR</name>
<dbReference type="InterPro" id="IPR001537">
    <property type="entry name" value="SpoU_MeTrfase"/>
</dbReference>
<comment type="caution">
    <text evidence="7">Lacks conserved residue(s) required for the propagation of feature annotation.</text>
</comment>
<dbReference type="STRING" id="298386.PBPRA0188"/>
<feature type="domain" description="tRNA/rRNA methyltransferase SpoU type" evidence="8">
    <location>
        <begin position="53"/>
        <end position="192"/>
    </location>
</feature>
<dbReference type="EMBL" id="CR378663">
    <property type="protein sequence ID" value="CAG18627.1"/>
    <property type="molecule type" value="Genomic_DNA"/>
</dbReference>
<proteinExistence type="inferred from homology"/>
<sequence length="267" mass="30130">MSRSEFLESRNSHLDTRYLRSQPSPLKQNTKLLMTPDRYQRIHSVLATRQPDLTVCMEEVHKPNNVSAIIRTADAVGIHKVHAVWPKENMRVLSHTSAGARNWVELDTHDNMVDAITQLKAQGMQILATNLSDTAIDFRDVDYTKPTAIILGGEKNGITAEALAQADQDIIIPMVGMVQSLNVSVASALILYEAQRQRQNAGMYEREKTLLPDEVVHRILFERGHPVLAKVARRKRLSYPPLDDEGQIVAGDDWWATMQAIEPKKHK</sequence>
<dbReference type="SUPFAM" id="SSF75217">
    <property type="entry name" value="alpha/beta knot"/>
    <property type="match status" value="1"/>
</dbReference>
<keyword evidence="2 7" id="KW-0489">Methyltransferase</keyword>
<dbReference type="InterPro" id="IPR033671">
    <property type="entry name" value="TrmH"/>
</dbReference>
<keyword evidence="5 7" id="KW-0819">tRNA processing</keyword>
<dbReference type="PANTHER" id="PTHR43453:SF1">
    <property type="entry name" value="TRNA_RRNA METHYLTRANSFERASE SPOU TYPE DOMAIN-CONTAINING PROTEIN"/>
    <property type="match status" value="1"/>
</dbReference>
<dbReference type="eggNOG" id="COG0566">
    <property type="taxonomic scope" value="Bacteria"/>
</dbReference>
<evidence type="ECO:0000259" key="9">
    <source>
        <dbReference type="Pfam" id="PF12105"/>
    </source>
</evidence>
<evidence type="ECO:0000313" key="11">
    <source>
        <dbReference type="Proteomes" id="UP000000593"/>
    </source>
</evidence>
<dbReference type="Pfam" id="PF12105">
    <property type="entry name" value="SpoU_methylas_C"/>
    <property type="match status" value="1"/>
</dbReference>
<comment type="similarity">
    <text evidence="7">Belongs to the class IV-like SAM-binding methyltransferase superfamily. RNA methyltransferase TrmH family.</text>
</comment>
<evidence type="ECO:0000256" key="2">
    <source>
        <dbReference type="ARBA" id="ARBA00022603"/>
    </source>
</evidence>
<dbReference type="Pfam" id="PF00588">
    <property type="entry name" value="SpoU_methylase"/>
    <property type="match status" value="1"/>
</dbReference>
<dbReference type="EC" id="2.1.1.34" evidence="7"/>
<evidence type="ECO:0000256" key="4">
    <source>
        <dbReference type="ARBA" id="ARBA00022691"/>
    </source>
</evidence>
<evidence type="ECO:0000256" key="1">
    <source>
        <dbReference type="ARBA" id="ARBA00022555"/>
    </source>
</evidence>
<dbReference type="NCBIfam" id="NF008295">
    <property type="entry name" value="PRK11081.1"/>
    <property type="match status" value="1"/>
</dbReference>
<dbReference type="InterPro" id="IPR029028">
    <property type="entry name" value="Alpha/beta_knot_MTases"/>
</dbReference>
<feature type="binding site" evidence="7">
    <location>
        <position position="181"/>
    </location>
    <ligand>
        <name>S-adenosyl-L-methionine</name>
        <dbReference type="ChEBI" id="CHEBI:59789"/>
    </ligand>
</feature>
<dbReference type="PANTHER" id="PTHR43453">
    <property type="entry name" value="RRNA METHYLASE-LIKE"/>
    <property type="match status" value="1"/>
</dbReference>
<dbReference type="InterPro" id="IPR029026">
    <property type="entry name" value="tRNA_m1G_MTases_N"/>
</dbReference>
<accession>Q6LVP8</accession>
<organism evidence="10 11">
    <name type="scientific">Photobacterium profundum (strain SS9)</name>
    <dbReference type="NCBI Taxonomy" id="298386"/>
    <lineage>
        <taxon>Bacteria</taxon>
        <taxon>Pseudomonadati</taxon>
        <taxon>Pseudomonadota</taxon>
        <taxon>Gammaproteobacteria</taxon>
        <taxon>Vibrionales</taxon>
        <taxon>Vibrionaceae</taxon>
        <taxon>Photobacterium</taxon>
    </lineage>
</organism>
<feature type="domain" description="RNA methyltransferase SpoU/TrmH type C-terminal" evidence="9">
    <location>
        <begin position="196"/>
        <end position="250"/>
    </location>
</feature>
<keyword evidence="1 7" id="KW-0820">tRNA-binding</keyword>
<evidence type="ECO:0000259" key="8">
    <source>
        <dbReference type="Pfam" id="PF00588"/>
    </source>
</evidence>